<dbReference type="SUPFAM" id="SSF53244">
    <property type="entry name" value="MurD-like peptide ligases, peptide-binding domain"/>
    <property type="match status" value="1"/>
</dbReference>
<evidence type="ECO:0000313" key="7">
    <source>
        <dbReference type="Proteomes" id="UP000051739"/>
    </source>
</evidence>
<protein>
    <submittedName>
        <fullName evidence="6">UDP-N-acetylmuramoylalanyl-D-glutamate-2, 6-diaminopimelate ligase</fullName>
    </submittedName>
</protein>
<dbReference type="SUPFAM" id="SSF63418">
    <property type="entry name" value="MurE/MurF N-terminal domain"/>
    <property type="match status" value="1"/>
</dbReference>
<dbReference type="GO" id="GO:0005737">
    <property type="term" value="C:cytoplasm"/>
    <property type="evidence" value="ECO:0007669"/>
    <property type="project" value="UniProtKB-SubCell"/>
</dbReference>
<dbReference type="GO" id="GO:0005524">
    <property type="term" value="F:ATP binding"/>
    <property type="evidence" value="ECO:0007669"/>
    <property type="project" value="InterPro"/>
</dbReference>
<dbReference type="PANTHER" id="PTHR23135:SF4">
    <property type="entry name" value="UDP-N-ACETYLMURAMOYL-L-ALANYL-D-GLUTAMATE--2,6-DIAMINOPIMELATE LIGASE MURE HOMOLOG, CHLOROPLASTIC"/>
    <property type="match status" value="1"/>
</dbReference>
<dbReference type="NCBIfam" id="TIGR01085">
    <property type="entry name" value="murE"/>
    <property type="match status" value="1"/>
</dbReference>
<keyword evidence="3" id="KW-0961">Cell wall biogenesis/degradation</keyword>
<dbReference type="InterPro" id="IPR035911">
    <property type="entry name" value="MurE/MurF_N"/>
</dbReference>
<gene>
    <name evidence="6" type="ORF">FC60_GL001640</name>
</gene>
<dbReference type="Gene3D" id="3.90.190.20">
    <property type="entry name" value="Mur ligase, C-terminal domain"/>
    <property type="match status" value="1"/>
</dbReference>
<proteinExistence type="inferred from homology"/>
<dbReference type="InterPro" id="IPR013221">
    <property type="entry name" value="Mur_ligase_cen"/>
</dbReference>
<evidence type="ECO:0000259" key="5">
    <source>
        <dbReference type="Pfam" id="PF08245"/>
    </source>
</evidence>
<keyword evidence="3" id="KW-0131">Cell cycle</keyword>
<dbReference type="Pfam" id="PF08245">
    <property type="entry name" value="Mur_ligase_M"/>
    <property type="match status" value="1"/>
</dbReference>
<dbReference type="PATRIC" id="fig|1423749.3.peg.1699"/>
<comment type="similarity">
    <text evidence="2">Belongs to the MurCDEF family. MurE subfamily.</text>
</comment>
<dbReference type="UniPathway" id="UPA00219"/>
<dbReference type="Gene3D" id="3.40.1190.10">
    <property type="entry name" value="Mur-like, catalytic domain"/>
    <property type="match status" value="1"/>
</dbReference>
<dbReference type="GO" id="GO:0008360">
    <property type="term" value="P:regulation of cell shape"/>
    <property type="evidence" value="ECO:0007669"/>
    <property type="project" value="UniProtKB-KW"/>
</dbReference>
<comment type="subcellular location">
    <subcellularLocation>
        <location evidence="3">Cytoplasm</location>
    </subcellularLocation>
</comment>
<comment type="caution">
    <text evidence="6">The sequence shown here is derived from an EMBL/GenBank/DDBJ whole genome shotgun (WGS) entry which is preliminary data.</text>
</comment>
<keyword evidence="3" id="KW-0133">Cell shape</keyword>
<comment type="pathway">
    <text evidence="1 3">Cell wall biogenesis; peptidoglycan biosynthesis.</text>
</comment>
<dbReference type="Gene3D" id="3.40.1390.10">
    <property type="entry name" value="MurE/MurF, N-terminal domain"/>
    <property type="match status" value="1"/>
</dbReference>
<keyword evidence="3" id="KW-0132">Cell division</keyword>
<accession>A0A0R1VHU1</accession>
<dbReference type="GO" id="GO:0051301">
    <property type="term" value="P:cell division"/>
    <property type="evidence" value="ECO:0007669"/>
    <property type="project" value="UniProtKB-KW"/>
</dbReference>
<dbReference type="GO" id="GO:0071555">
    <property type="term" value="P:cell wall organization"/>
    <property type="evidence" value="ECO:0007669"/>
    <property type="project" value="UniProtKB-KW"/>
</dbReference>
<dbReference type="InterPro" id="IPR036565">
    <property type="entry name" value="Mur-like_cat_sf"/>
</dbReference>
<evidence type="ECO:0000313" key="6">
    <source>
        <dbReference type="EMBL" id="KRM02777.1"/>
    </source>
</evidence>
<keyword evidence="3" id="KW-0573">Peptidoglycan synthesis</keyword>
<dbReference type="Proteomes" id="UP000051739">
    <property type="component" value="Unassembled WGS sequence"/>
</dbReference>
<reference evidence="6 7" key="1">
    <citation type="journal article" date="2015" name="Genome Announc.">
        <title>Expanding the biotechnology potential of lactobacilli through comparative genomics of 213 strains and associated genera.</title>
        <authorList>
            <person name="Sun Z."/>
            <person name="Harris H.M."/>
            <person name="McCann A."/>
            <person name="Guo C."/>
            <person name="Argimon S."/>
            <person name="Zhang W."/>
            <person name="Yang X."/>
            <person name="Jeffery I.B."/>
            <person name="Cooney J.C."/>
            <person name="Kagawa T.F."/>
            <person name="Liu W."/>
            <person name="Song Y."/>
            <person name="Salvetti E."/>
            <person name="Wrobel A."/>
            <person name="Rasinkangas P."/>
            <person name="Parkhill J."/>
            <person name="Rea M.C."/>
            <person name="O'Sullivan O."/>
            <person name="Ritari J."/>
            <person name="Douillard F.P."/>
            <person name="Paul Ross R."/>
            <person name="Yang R."/>
            <person name="Briner A.E."/>
            <person name="Felis G.E."/>
            <person name="de Vos W.M."/>
            <person name="Barrangou R."/>
            <person name="Klaenhammer T.R."/>
            <person name="Caufield P.W."/>
            <person name="Cui Y."/>
            <person name="Zhang H."/>
            <person name="O'Toole P.W."/>
        </authorList>
    </citation>
    <scope>NUCLEOTIDE SEQUENCE [LARGE SCALE GENOMIC DNA]</scope>
    <source>
        <strain evidence="6 7">DSM 16045</strain>
    </source>
</reference>
<evidence type="ECO:0000259" key="4">
    <source>
        <dbReference type="Pfam" id="PF02875"/>
    </source>
</evidence>
<feature type="domain" description="Mur ligase C-terminal" evidence="4">
    <location>
        <begin position="353"/>
        <end position="482"/>
    </location>
</feature>
<organism evidence="6 7">
    <name type="scientific">Limosilactobacillus gastricus DSM 16045</name>
    <dbReference type="NCBI Taxonomy" id="1423749"/>
    <lineage>
        <taxon>Bacteria</taxon>
        <taxon>Bacillati</taxon>
        <taxon>Bacillota</taxon>
        <taxon>Bacilli</taxon>
        <taxon>Lactobacillales</taxon>
        <taxon>Lactobacillaceae</taxon>
        <taxon>Limosilactobacillus</taxon>
    </lineage>
</organism>
<evidence type="ECO:0000256" key="3">
    <source>
        <dbReference type="RuleBase" id="RU004135"/>
    </source>
</evidence>
<evidence type="ECO:0000256" key="1">
    <source>
        <dbReference type="ARBA" id="ARBA00004752"/>
    </source>
</evidence>
<feature type="domain" description="Mur ligase central" evidence="5">
    <location>
        <begin position="128"/>
        <end position="332"/>
    </location>
</feature>
<name>A0A0R1VHU1_9LACO</name>
<dbReference type="InterPro" id="IPR005761">
    <property type="entry name" value="UDP-N-AcMur-Glu-dNH2Pim_ligase"/>
</dbReference>
<dbReference type="InterPro" id="IPR036615">
    <property type="entry name" value="Mur_ligase_C_dom_sf"/>
</dbReference>
<dbReference type="GO" id="GO:0009252">
    <property type="term" value="P:peptidoglycan biosynthetic process"/>
    <property type="evidence" value="ECO:0007669"/>
    <property type="project" value="UniProtKB-UniPathway"/>
</dbReference>
<dbReference type="RefSeq" id="WP_056937085.1">
    <property type="nucleotide sequence ID" value="NZ_AZFN01000007.1"/>
</dbReference>
<sequence length="508" mass="57011">MLSLQGAIDLLKAHQLFEEVIINQQRHYDLSDSLKDQPINQLTYDSRQVEAQALFICKGLHFNTQYLIDAIHKGAVAILSSQAQVEIVKAQQLRAIQIVVNDVQKAMAVLARGFYGNPDEQLTMIGYTGTKGKTTSVYFARHILQAQYGSNVAQLSSIDNCLNGTDYVESHLTTPESLDLFRMLREAVDHGMKYLVMEVSSQAYKKSRVYGLQFDYGVFLNISPDHISPVEHPNFDDYLYCKSQIIEHSKQIIISREIAAYDLLIEKARERNVPVISFGVRPGCDYQYQAEEHGYFKVKTNRNLLPQLDGQYRVMVPGNFNYANALSAMIVAAQLKIKPATIKQGLLETVVPGRMEMMTSPNGIIACVDYAHNYLSLTASFAFLKHEYPQGRLIVVVSSVGNKAESRRSGIAKALMEYADIAILTSDDTYGEDQQKVIQEIHSYLSGPKPVEVLEILDREAAVRQAFALAQPQDVVFLAAKGREQYLRVASGNQPYFGDYQLAQELTK</sequence>
<evidence type="ECO:0000256" key="2">
    <source>
        <dbReference type="ARBA" id="ARBA00005898"/>
    </source>
</evidence>
<dbReference type="SUPFAM" id="SSF53623">
    <property type="entry name" value="MurD-like peptide ligases, catalytic domain"/>
    <property type="match status" value="1"/>
</dbReference>
<dbReference type="AlphaFoldDB" id="A0A0R1VHU1"/>
<dbReference type="Pfam" id="PF02875">
    <property type="entry name" value="Mur_ligase_C"/>
    <property type="match status" value="1"/>
</dbReference>
<dbReference type="GO" id="GO:0016881">
    <property type="term" value="F:acid-amino acid ligase activity"/>
    <property type="evidence" value="ECO:0007669"/>
    <property type="project" value="InterPro"/>
</dbReference>
<dbReference type="PANTHER" id="PTHR23135">
    <property type="entry name" value="MUR LIGASE FAMILY MEMBER"/>
    <property type="match status" value="1"/>
</dbReference>
<keyword evidence="6" id="KW-0436">Ligase</keyword>
<dbReference type="EMBL" id="AZFN01000007">
    <property type="protein sequence ID" value="KRM02777.1"/>
    <property type="molecule type" value="Genomic_DNA"/>
</dbReference>
<keyword evidence="7" id="KW-1185">Reference proteome</keyword>
<dbReference type="InterPro" id="IPR004101">
    <property type="entry name" value="Mur_ligase_C"/>
</dbReference>